<reference evidence="1 2" key="1">
    <citation type="submission" date="2023-09" db="EMBL/GenBank/DDBJ databases">
        <title>Xinfangfangia sedmenti sp. nov., isolated the sedment.</title>
        <authorList>
            <person name="Xu L."/>
        </authorList>
    </citation>
    <scope>NUCLEOTIDE SEQUENCE [LARGE SCALE GENOMIC DNA]</scope>
    <source>
        <strain evidence="1 2">LG-4</strain>
    </source>
</reference>
<dbReference type="EMBL" id="JAVKPH010000055">
    <property type="protein sequence ID" value="MDR5655256.1"/>
    <property type="molecule type" value="Genomic_DNA"/>
</dbReference>
<accession>A0ABU1FEG8</accession>
<organism evidence="1 2">
    <name type="scientific">Ruixingdingia sedimenti</name>
    <dbReference type="NCBI Taxonomy" id="3073604"/>
    <lineage>
        <taxon>Bacteria</taxon>
        <taxon>Pseudomonadati</taxon>
        <taxon>Pseudomonadota</taxon>
        <taxon>Alphaproteobacteria</taxon>
        <taxon>Rhodobacterales</taxon>
        <taxon>Paracoccaceae</taxon>
        <taxon>Ruixingdingia</taxon>
    </lineage>
</organism>
<dbReference type="Proteomes" id="UP001247754">
    <property type="component" value="Unassembled WGS sequence"/>
</dbReference>
<keyword evidence="2" id="KW-1185">Reference proteome</keyword>
<evidence type="ECO:0000313" key="2">
    <source>
        <dbReference type="Proteomes" id="UP001247754"/>
    </source>
</evidence>
<dbReference type="RefSeq" id="WP_310459362.1">
    <property type="nucleotide sequence ID" value="NZ_JAVKPH010000055.1"/>
</dbReference>
<proteinExistence type="predicted"/>
<protein>
    <submittedName>
        <fullName evidence="1">Uncharacterized protein</fullName>
    </submittedName>
</protein>
<sequence>MRTDSFNEMARRAAEHVNKDFSICGQDTKTYLFAALALELGSDEETMREALSDGGHNGITLFRNR</sequence>
<comment type="caution">
    <text evidence="1">The sequence shown here is derived from an EMBL/GenBank/DDBJ whole genome shotgun (WGS) entry which is preliminary data.</text>
</comment>
<evidence type="ECO:0000313" key="1">
    <source>
        <dbReference type="EMBL" id="MDR5655256.1"/>
    </source>
</evidence>
<name>A0ABU1FEG8_9RHOB</name>
<gene>
    <name evidence="1" type="ORF">RGD00_21850</name>
</gene>